<comment type="subcellular location">
    <subcellularLocation>
        <location evidence="1 9">Cell membrane</location>
        <topology evidence="1 9">Multi-pass membrane protein</topology>
    </subcellularLocation>
</comment>
<evidence type="ECO:0000256" key="2">
    <source>
        <dbReference type="ARBA" id="ARBA00007069"/>
    </source>
</evidence>
<keyword evidence="5" id="KW-0592">Phosphate transport</keyword>
<dbReference type="InterPro" id="IPR035906">
    <property type="entry name" value="MetI-like_sf"/>
</dbReference>
<sequence length="277" mass="29890">MNLLLRRKIINIIVSILFGIAVILAVFPLLSIVWYILIQGIKGINIDFFTKLSTPVGIPGGGMANAIMGSLQLVVISSLISIPVGIAVGVYLSEYGRNKLASMIQFMTNVLSGVPSIVVGLLVYSTIVLLMGRFSALSGGIALAIIMLPLIIRTTEQALRLVPHSYREAAYALGATESQTLFRIVLPAASQGIITGILLAVARAMGESAPLLFTAFGSNFWNWDLTQPIAALPLQLYVYAISPYPEWHQQAWAGALTLLIIVLVLNLTARFIARKKS</sequence>
<dbReference type="GO" id="GO:0005886">
    <property type="term" value="C:plasma membrane"/>
    <property type="evidence" value="ECO:0007669"/>
    <property type="project" value="UniProtKB-SubCell"/>
</dbReference>
<dbReference type="Pfam" id="PF00528">
    <property type="entry name" value="BPD_transp_1"/>
    <property type="match status" value="1"/>
</dbReference>
<feature type="transmembrane region" description="Helical" evidence="9">
    <location>
        <begin position="104"/>
        <end position="124"/>
    </location>
</feature>
<name>A0A5K7WV77_9BACL</name>
<evidence type="ECO:0000256" key="7">
    <source>
        <dbReference type="ARBA" id="ARBA00022989"/>
    </source>
</evidence>
<keyword evidence="3" id="KW-0813">Transport</keyword>
<evidence type="ECO:0000256" key="9">
    <source>
        <dbReference type="RuleBase" id="RU363043"/>
    </source>
</evidence>
<proteinExistence type="inferred from homology"/>
<dbReference type="NCBIfam" id="TIGR00974">
    <property type="entry name" value="3a0107s02c"/>
    <property type="match status" value="1"/>
</dbReference>
<dbReference type="AlphaFoldDB" id="A0A5K7WV77"/>
<evidence type="ECO:0000259" key="10">
    <source>
        <dbReference type="PROSITE" id="PS50928"/>
    </source>
</evidence>
<feature type="transmembrane region" description="Helical" evidence="9">
    <location>
        <begin position="130"/>
        <end position="152"/>
    </location>
</feature>
<dbReference type="Proteomes" id="UP000326951">
    <property type="component" value="Chromosome"/>
</dbReference>
<gene>
    <name evidence="11" type="ORF">St703_03040</name>
</gene>
<feature type="transmembrane region" description="Helical" evidence="9">
    <location>
        <begin position="12"/>
        <end position="37"/>
    </location>
</feature>
<feature type="transmembrane region" description="Helical" evidence="9">
    <location>
        <begin position="251"/>
        <end position="273"/>
    </location>
</feature>
<evidence type="ECO:0000313" key="11">
    <source>
        <dbReference type="EMBL" id="BBN97599.1"/>
    </source>
</evidence>
<dbReference type="PANTHER" id="PTHR42922:SF1">
    <property type="entry name" value="PHOSPHATE TRANSPORT SYSTEM PERMEASE PROTEIN PSTA"/>
    <property type="match status" value="1"/>
</dbReference>
<evidence type="ECO:0000256" key="6">
    <source>
        <dbReference type="ARBA" id="ARBA00022692"/>
    </source>
</evidence>
<dbReference type="SUPFAM" id="SSF161098">
    <property type="entry name" value="MetI-like"/>
    <property type="match status" value="1"/>
</dbReference>
<dbReference type="GO" id="GO:0035435">
    <property type="term" value="P:phosphate ion transmembrane transport"/>
    <property type="evidence" value="ECO:0007669"/>
    <property type="project" value="InterPro"/>
</dbReference>
<dbReference type="CDD" id="cd06261">
    <property type="entry name" value="TM_PBP2"/>
    <property type="match status" value="1"/>
</dbReference>
<organism evidence="11 12">
    <name type="scientific">Sporolactobacillus terrae</name>
    <dbReference type="NCBI Taxonomy" id="269673"/>
    <lineage>
        <taxon>Bacteria</taxon>
        <taxon>Bacillati</taxon>
        <taxon>Bacillota</taxon>
        <taxon>Bacilli</taxon>
        <taxon>Bacillales</taxon>
        <taxon>Sporolactobacillaceae</taxon>
        <taxon>Sporolactobacillus</taxon>
    </lineage>
</organism>
<evidence type="ECO:0000256" key="3">
    <source>
        <dbReference type="ARBA" id="ARBA00022448"/>
    </source>
</evidence>
<reference evidence="11 12" key="1">
    <citation type="submission" date="2019-09" db="EMBL/GenBank/DDBJ databases">
        <title>Complete genome sequence of Sporolactobacillus terrae 70-3.</title>
        <authorList>
            <person name="Tanaka N."/>
            <person name="Shiwa Y."/>
            <person name="Fujita N."/>
            <person name="Tanasupawat S."/>
        </authorList>
    </citation>
    <scope>NUCLEOTIDE SEQUENCE [LARGE SCALE GENOMIC DNA]</scope>
    <source>
        <strain evidence="11 12">70-3</strain>
    </source>
</reference>
<dbReference type="PANTHER" id="PTHR42922">
    <property type="entry name" value="PHOSPHATE TRANSPORT SYSTEM PERMEASE PROTEIN PSTA"/>
    <property type="match status" value="1"/>
</dbReference>
<keyword evidence="8 9" id="KW-0472">Membrane</keyword>
<keyword evidence="6 9" id="KW-0812">Transmembrane</keyword>
<dbReference type="EMBL" id="AP021853">
    <property type="protein sequence ID" value="BBN97599.1"/>
    <property type="molecule type" value="Genomic_DNA"/>
</dbReference>
<protein>
    <recommendedName>
        <fullName evidence="9">Phosphate transport system permease protein PstA</fullName>
    </recommendedName>
</protein>
<comment type="similarity">
    <text evidence="2 9">Belongs to the binding-protein-dependent transport system permease family. CysTW subfamily.</text>
</comment>
<feature type="domain" description="ABC transmembrane type-1" evidence="10">
    <location>
        <begin position="67"/>
        <end position="269"/>
    </location>
</feature>
<evidence type="ECO:0000256" key="4">
    <source>
        <dbReference type="ARBA" id="ARBA00022475"/>
    </source>
</evidence>
<evidence type="ECO:0000256" key="1">
    <source>
        <dbReference type="ARBA" id="ARBA00004651"/>
    </source>
</evidence>
<dbReference type="GO" id="GO:0005315">
    <property type="term" value="F:phosphate transmembrane transporter activity"/>
    <property type="evidence" value="ECO:0007669"/>
    <property type="project" value="InterPro"/>
</dbReference>
<dbReference type="InterPro" id="IPR051408">
    <property type="entry name" value="Phosphate_transprt_permease"/>
</dbReference>
<feature type="transmembrane region" description="Helical" evidence="9">
    <location>
        <begin position="181"/>
        <end position="202"/>
    </location>
</feature>
<dbReference type="RefSeq" id="WP_139693305.1">
    <property type="nucleotide sequence ID" value="NZ_AP021853.1"/>
</dbReference>
<dbReference type="InterPro" id="IPR005672">
    <property type="entry name" value="Phosphate_PstA"/>
</dbReference>
<dbReference type="PROSITE" id="PS50928">
    <property type="entry name" value="ABC_TM1"/>
    <property type="match status" value="1"/>
</dbReference>
<keyword evidence="7 9" id="KW-1133">Transmembrane helix</keyword>
<dbReference type="Gene3D" id="1.10.3720.10">
    <property type="entry name" value="MetI-like"/>
    <property type="match status" value="1"/>
</dbReference>
<keyword evidence="4 9" id="KW-1003">Cell membrane</keyword>
<feature type="transmembrane region" description="Helical" evidence="9">
    <location>
        <begin position="71"/>
        <end position="92"/>
    </location>
</feature>
<evidence type="ECO:0000256" key="8">
    <source>
        <dbReference type="ARBA" id="ARBA00023136"/>
    </source>
</evidence>
<dbReference type="InterPro" id="IPR000515">
    <property type="entry name" value="MetI-like"/>
</dbReference>
<evidence type="ECO:0000256" key="5">
    <source>
        <dbReference type="ARBA" id="ARBA00022592"/>
    </source>
</evidence>
<accession>A0A5K7WV77</accession>
<evidence type="ECO:0000313" key="12">
    <source>
        <dbReference type="Proteomes" id="UP000326951"/>
    </source>
</evidence>